<dbReference type="Proteomes" id="UP001203761">
    <property type="component" value="Unassembled WGS sequence"/>
</dbReference>
<dbReference type="EMBL" id="JAKNCJ010000012">
    <property type="protein sequence ID" value="MCL6424391.1"/>
    <property type="molecule type" value="Genomic_DNA"/>
</dbReference>
<keyword evidence="2" id="KW-1185">Reference proteome</keyword>
<protein>
    <recommendedName>
        <fullName evidence="3">DUF222 domain-containing protein</fullName>
    </recommendedName>
</protein>
<comment type="caution">
    <text evidence="1">The sequence shown here is derived from an EMBL/GenBank/DDBJ whole genome shotgun (WGS) entry which is preliminary data.</text>
</comment>
<reference evidence="1" key="1">
    <citation type="submission" date="2022-02" db="EMBL/GenBank/DDBJ databases">
        <authorList>
            <person name="Lee M."/>
            <person name="Kim S.-J."/>
            <person name="Jung M.-Y."/>
        </authorList>
    </citation>
    <scope>NUCLEOTIDE SEQUENCE</scope>
    <source>
        <strain evidence="1">JHP9</strain>
    </source>
</reference>
<accession>A0ABT0R3C0</accession>
<evidence type="ECO:0008006" key="3">
    <source>
        <dbReference type="Google" id="ProtNLM"/>
    </source>
</evidence>
<organism evidence="1 2">
    <name type="scientific">Brachybacterium equifaecis</name>
    <dbReference type="NCBI Taxonomy" id="2910770"/>
    <lineage>
        <taxon>Bacteria</taxon>
        <taxon>Bacillati</taxon>
        <taxon>Actinomycetota</taxon>
        <taxon>Actinomycetes</taxon>
        <taxon>Micrococcales</taxon>
        <taxon>Dermabacteraceae</taxon>
        <taxon>Brachybacterium</taxon>
    </lineage>
</organism>
<proteinExistence type="predicted"/>
<evidence type="ECO:0000313" key="1">
    <source>
        <dbReference type="EMBL" id="MCL6424391.1"/>
    </source>
</evidence>
<evidence type="ECO:0000313" key="2">
    <source>
        <dbReference type="Proteomes" id="UP001203761"/>
    </source>
</evidence>
<name>A0ABT0R3C0_9MICO</name>
<dbReference type="RefSeq" id="WP_249738471.1">
    <property type="nucleotide sequence ID" value="NZ_JAKNCJ010000012.1"/>
</dbReference>
<gene>
    <name evidence="1" type="ORF">Bequi_13555</name>
</gene>
<sequence>MSAEAKSRRALDADDLREIARRTAEACEKPEVQRARQALLDATLESSCSPFGIEIDAQVRSIIQGKASALEGVSAGMASSGLRWDLAAREAAAAGLVDADDVAVLHHGVGAEAG</sequence>